<keyword evidence="6" id="KW-1185">Reference proteome</keyword>
<comment type="similarity">
    <text evidence="1 4">Belongs to the universal ribosomal protein uL23 family.</text>
</comment>
<reference evidence="5 6" key="1">
    <citation type="submission" date="2010-08" db="EMBL/GenBank/DDBJ databases">
        <authorList>
            <person name="Durkin A.S."/>
            <person name="Madupu R."/>
            <person name="Torralba M."/>
            <person name="Gillis M."/>
            <person name="Methe B."/>
            <person name="Sutton G."/>
            <person name="Nelson K.E."/>
        </authorList>
    </citation>
    <scope>NUCLEOTIDE SEQUENCE [LARGE SCALE GENOMIC DNA]</scope>
    <source>
        <strain evidence="5 6">PB189-T1-4</strain>
    </source>
</reference>
<dbReference type="Proteomes" id="UP000004431">
    <property type="component" value="Unassembled WGS sequence"/>
</dbReference>
<sequence>MTSAYEVIIRPVVSERSYDLMSSGKYTFEVAAAAPKEEIADAVEKIFGVHVVKVNTMWVQPKTKRVRYVAGKTRKWKKAVVTVAAGEEIEIFANKEAAADEK</sequence>
<dbReference type="GO" id="GO:0005840">
    <property type="term" value="C:ribosome"/>
    <property type="evidence" value="ECO:0007669"/>
    <property type="project" value="UniProtKB-KW"/>
</dbReference>
<keyword evidence="2 4" id="KW-0689">Ribosomal protein</keyword>
<evidence type="ECO:0000256" key="4">
    <source>
        <dbReference type="HAMAP-Rule" id="MF_01369"/>
    </source>
</evidence>
<name>A0ABP2IXH4_9ACTN</name>
<protein>
    <recommendedName>
        <fullName evidence="4">Large ribosomal subunit protein uL23</fullName>
    </recommendedName>
</protein>
<comment type="function">
    <text evidence="4">One of the early assembly proteins it binds 23S rRNA. One of the proteins that surrounds the polypeptide exit tunnel on the outside of the ribosome. Forms the main docking site for trigger factor binding to the ribosome.</text>
</comment>
<gene>
    <name evidence="4 5" type="primary">rplW</name>
    <name evidence="5" type="ORF">HMPREF9248_0584</name>
</gene>
<dbReference type="SUPFAM" id="SSF54189">
    <property type="entry name" value="Ribosomal proteins S24e, L23 and L15e"/>
    <property type="match status" value="1"/>
</dbReference>
<dbReference type="InterPro" id="IPR013025">
    <property type="entry name" value="Ribosomal_uL23-like"/>
</dbReference>
<evidence type="ECO:0000313" key="6">
    <source>
        <dbReference type="Proteomes" id="UP000004431"/>
    </source>
</evidence>
<evidence type="ECO:0000256" key="3">
    <source>
        <dbReference type="ARBA" id="ARBA00023274"/>
    </source>
</evidence>
<dbReference type="PANTHER" id="PTHR11620">
    <property type="entry name" value="60S RIBOSOMAL PROTEIN L23A"/>
    <property type="match status" value="1"/>
</dbReference>
<keyword evidence="3 4" id="KW-0687">Ribonucleoprotein</keyword>
<evidence type="ECO:0000256" key="2">
    <source>
        <dbReference type="ARBA" id="ARBA00022980"/>
    </source>
</evidence>
<dbReference type="HAMAP" id="MF_01369_B">
    <property type="entry name" value="Ribosomal_uL23_B"/>
    <property type="match status" value="1"/>
</dbReference>
<comment type="subunit">
    <text evidence="4">Part of the 50S ribosomal subunit. Contacts protein L29, and trigger factor when it is bound to the ribosome.</text>
</comment>
<dbReference type="RefSeq" id="WP_006304411.1">
    <property type="nucleotide sequence ID" value="NZ_AEDQ01000029.1"/>
</dbReference>
<dbReference type="EMBL" id="AEDQ01000029">
    <property type="protein sequence ID" value="EFL43773.1"/>
    <property type="molecule type" value="Genomic_DNA"/>
</dbReference>
<organism evidence="5 6">
    <name type="scientific">Fannyhessea vaginae PB189-T1-4</name>
    <dbReference type="NCBI Taxonomy" id="866774"/>
    <lineage>
        <taxon>Bacteria</taxon>
        <taxon>Bacillati</taxon>
        <taxon>Actinomycetota</taxon>
        <taxon>Coriobacteriia</taxon>
        <taxon>Coriobacteriales</taxon>
        <taxon>Atopobiaceae</taxon>
        <taxon>Fannyhessea</taxon>
    </lineage>
</organism>
<comment type="caution">
    <text evidence="5">The sequence shown here is derived from an EMBL/GenBank/DDBJ whole genome shotgun (WGS) entry which is preliminary data.</text>
</comment>
<dbReference type="InterPro" id="IPR012677">
    <property type="entry name" value="Nucleotide-bd_a/b_plait_sf"/>
</dbReference>
<proteinExistence type="inferred from homology"/>
<dbReference type="InterPro" id="IPR012678">
    <property type="entry name" value="Ribosomal_uL23/eL15/eS24_sf"/>
</dbReference>
<dbReference type="Gene3D" id="3.30.70.330">
    <property type="match status" value="1"/>
</dbReference>
<dbReference type="NCBIfam" id="NF004363">
    <property type="entry name" value="PRK05738.2-4"/>
    <property type="match status" value="1"/>
</dbReference>
<dbReference type="Pfam" id="PF00276">
    <property type="entry name" value="Ribosomal_L23"/>
    <property type="match status" value="1"/>
</dbReference>
<keyword evidence="4" id="KW-0699">rRNA-binding</keyword>
<accession>A0ABP2IXH4</accession>
<evidence type="ECO:0000313" key="5">
    <source>
        <dbReference type="EMBL" id="EFL43773.1"/>
    </source>
</evidence>
<evidence type="ECO:0000256" key="1">
    <source>
        <dbReference type="ARBA" id="ARBA00006700"/>
    </source>
</evidence>
<keyword evidence="4" id="KW-0694">RNA-binding</keyword>